<evidence type="ECO:0000313" key="3">
    <source>
        <dbReference type="EMBL" id="WWV65957.1"/>
    </source>
</evidence>
<evidence type="ECO:0000313" key="4">
    <source>
        <dbReference type="Proteomes" id="UP001320603"/>
    </source>
</evidence>
<name>A0ABZ2IJG0_9BACT</name>
<feature type="chain" id="PRO_5046724375" evidence="1">
    <location>
        <begin position="20"/>
        <end position="737"/>
    </location>
</feature>
<dbReference type="PANTHER" id="PTHR36234">
    <property type="entry name" value="LYSYL ENDOPEPTIDASE"/>
    <property type="match status" value="1"/>
</dbReference>
<dbReference type="InterPro" id="IPR026444">
    <property type="entry name" value="Secre_tail"/>
</dbReference>
<feature type="domain" description="Peptidase S1" evidence="2">
    <location>
        <begin position="154"/>
        <end position="450"/>
    </location>
</feature>
<dbReference type="Gene3D" id="2.40.10.10">
    <property type="entry name" value="Trypsin-like serine proteases"/>
    <property type="match status" value="2"/>
</dbReference>
<proteinExistence type="predicted"/>
<keyword evidence="4" id="KW-1185">Reference proteome</keyword>
<organism evidence="3 4">
    <name type="scientific">Parabacteroides absconsus</name>
    <dbReference type="NCBI Taxonomy" id="2951805"/>
    <lineage>
        <taxon>Bacteria</taxon>
        <taxon>Pseudomonadati</taxon>
        <taxon>Bacteroidota</taxon>
        <taxon>Bacteroidia</taxon>
        <taxon>Bacteroidales</taxon>
        <taxon>Tannerellaceae</taxon>
        <taxon>Parabacteroides</taxon>
    </lineage>
</organism>
<dbReference type="SUPFAM" id="SSF50494">
    <property type="entry name" value="Trypsin-like serine proteases"/>
    <property type="match status" value="1"/>
</dbReference>
<gene>
    <name evidence="3" type="ORF">NEE14_013300</name>
</gene>
<accession>A0ABZ2IJG0</accession>
<feature type="signal peptide" evidence="1">
    <location>
        <begin position="1"/>
        <end position="19"/>
    </location>
</feature>
<reference evidence="3 4" key="1">
    <citation type="submission" date="2024-02" db="EMBL/GenBank/DDBJ databases">
        <title>Whole genome sequencing of Parabacteroides sp. AD58.</title>
        <authorList>
            <person name="Chaplin A.V."/>
            <person name="Pikina A.P."/>
            <person name="Sokolova S.R."/>
            <person name="Korostin D.O."/>
            <person name="Efimov B.A."/>
        </authorList>
    </citation>
    <scope>NUCLEOTIDE SEQUENCE [LARGE SCALE GENOMIC DNA]</scope>
    <source>
        <strain evidence="3 4">AD58</strain>
    </source>
</reference>
<dbReference type="Proteomes" id="UP001320603">
    <property type="component" value="Chromosome"/>
</dbReference>
<evidence type="ECO:0000259" key="2">
    <source>
        <dbReference type="PROSITE" id="PS50240"/>
    </source>
</evidence>
<dbReference type="InterPro" id="IPR001254">
    <property type="entry name" value="Trypsin_dom"/>
</dbReference>
<dbReference type="PROSITE" id="PS00134">
    <property type="entry name" value="TRYPSIN_HIS"/>
    <property type="match status" value="1"/>
</dbReference>
<dbReference type="InterPro" id="IPR018114">
    <property type="entry name" value="TRYPSIN_HIS"/>
</dbReference>
<dbReference type="InterPro" id="IPR009003">
    <property type="entry name" value="Peptidase_S1_PA"/>
</dbReference>
<dbReference type="InterPro" id="IPR043504">
    <property type="entry name" value="Peptidase_S1_PA_chymotrypsin"/>
</dbReference>
<dbReference type="EMBL" id="CP146284">
    <property type="protein sequence ID" value="WWV65957.1"/>
    <property type="molecule type" value="Genomic_DNA"/>
</dbReference>
<evidence type="ECO:0000256" key="1">
    <source>
        <dbReference type="SAM" id="SignalP"/>
    </source>
</evidence>
<dbReference type="RefSeq" id="WP_251966947.1">
    <property type="nucleotide sequence ID" value="NZ_CP146284.1"/>
</dbReference>
<protein>
    <submittedName>
        <fullName evidence="3">Trypsin-like peptidase domain-containing protein</fullName>
    </submittedName>
</protein>
<dbReference type="NCBIfam" id="TIGR04183">
    <property type="entry name" value="Por_Secre_tail"/>
    <property type="match status" value="1"/>
</dbReference>
<sequence length="737" mass="82615">MKTTIILLCILSCFTFVSGFSQISHGGKPLPYLSTKSAPAAFFESMPAFDLQEQLRLDSMEYNGLRNSNRFAYKFMTDFTPDNAGMTYTLADGTRVWRLGIRSEGAVSINLLFTEYELPEGASLFVYDPEQKQIKGSFTSQNNSERHILPVSPVYGDEIIVEYQEPAHSPFHGRLRIGEVNHAYRSLARATEPAGEPSSYSCILPLSCSLPDGDPYQKVGRSVVELIVDGTYYCTGSLINNLQHDGKPYLLTASHCLNEDFTIKNPDYEEIAGKIIAFFNYNSPTCESPMRGTEEMSMASAYYRAVNENTDMALLELTEIPPVYYRPYYAGWNASESPSAPFVCIQHPGGATKRFSLADQIALDNFSDSSLKLASMSFWHVAEWTQGCTAGGSSGSPLFDSNYQVIGALTGGNSYCYSPYNDYFYSLYYSWENVAEKEQQLKYWLAPNQTDRLCDGLDPYASAPALRLSHVFEIGKYDQIETRQTSDSKYVFGLHDDACEYAEKYTNPGRVVVYGCYLVTPALSGRTGLDVDICLYAGKEKPETLLASQKFNPVYPYMENGNRGEAGKSLARSQENFVVWDTPVEVEGNFFIGYRINNTVDFCTYAVKEGEITQNTAWVKQGENWKEVSAVSDIGFSTALFLDPVVSYQSDETANEPLAVQKNILVSCVRSEKSIHLILPQNQPEATYVLVDSSGRIIDRQIIRDSQTTWRYPNLPVGMYILSIQQGRQKYTRKIVF</sequence>
<dbReference type="PROSITE" id="PS50240">
    <property type="entry name" value="TRYPSIN_DOM"/>
    <property type="match status" value="1"/>
</dbReference>
<keyword evidence="1" id="KW-0732">Signal</keyword>
<dbReference type="Pfam" id="PF13365">
    <property type="entry name" value="Trypsin_2"/>
    <property type="match status" value="1"/>
</dbReference>
<dbReference type="PANTHER" id="PTHR36234:SF5">
    <property type="entry name" value="LYSYL ENDOPEPTIDASE"/>
    <property type="match status" value="1"/>
</dbReference>